<protein>
    <submittedName>
        <fullName evidence="2">Uncharacterized protein</fullName>
    </submittedName>
</protein>
<evidence type="ECO:0000313" key="2">
    <source>
        <dbReference type="EMBL" id="KAF4044988.1"/>
    </source>
</evidence>
<feature type="region of interest" description="Disordered" evidence="1">
    <location>
        <begin position="1"/>
        <end position="59"/>
    </location>
</feature>
<keyword evidence="3" id="KW-1185">Reference proteome</keyword>
<gene>
    <name evidence="2" type="ORF">GN244_ATG02695</name>
</gene>
<evidence type="ECO:0000313" key="3">
    <source>
        <dbReference type="Proteomes" id="UP000602510"/>
    </source>
</evidence>
<organism evidence="2 3">
    <name type="scientific">Phytophthora infestans</name>
    <name type="common">Potato late blight agent</name>
    <name type="synonym">Botrytis infestans</name>
    <dbReference type="NCBI Taxonomy" id="4787"/>
    <lineage>
        <taxon>Eukaryota</taxon>
        <taxon>Sar</taxon>
        <taxon>Stramenopiles</taxon>
        <taxon>Oomycota</taxon>
        <taxon>Peronosporomycetes</taxon>
        <taxon>Peronosporales</taxon>
        <taxon>Peronosporaceae</taxon>
        <taxon>Phytophthora</taxon>
    </lineage>
</organism>
<dbReference type="EMBL" id="WSZM01000057">
    <property type="protein sequence ID" value="KAF4044988.1"/>
    <property type="molecule type" value="Genomic_DNA"/>
</dbReference>
<sequence length="59" mass="6653">MTQANKKRRIGLEAPKKQARTRRTGNKEERGVEVTQVSVDEPETFGTGQNISVQDRGLR</sequence>
<comment type="caution">
    <text evidence="2">The sequence shown here is derived from an EMBL/GenBank/DDBJ whole genome shotgun (WGS) entry which is preliminary data.</text>
</comment>
<reference evidence="2" key="1">
    <citation type="submission" date="2020-04" db="EMBL/GenBank/DDBJ databases">
        <title>Hybrid Assembly of Korean Phytophthora infestans isolates.</title>
        <authorList>
            <person name="Prokchorchik M."/>
            <person name="Lee Y."/>
            <person name="Seo J."/>
            <person name="Cho J.-H."/>
            <person name="Park Y.-E."/>
            <person name="Jang D.-C."/>
            <person name="Im J.-S."/>
            <person name="Choi J.-G."/>
            <person name="Park H.-J."/>
            <person name="Lee G.-B."/>
            <person name="Lee Y.-G."/>
            <person name="Hong S.-Y."/>
            <person name="Cho K."/>
            <person name="Sohn K.H."/>
        </authorList>
    </citation>
    <scope>NUCLEOTIDE SEQUENCE</scope>
    <source>
        <strain evidence="2">KR_1_A1</strain>
    </source>
</reference>
<proteinExistence type="predicted"/>
<name>A0A833WL55_PHYIN</name>
<evidence type="ECO:0000256" key="1">
    <source>
        <dbReference type="SAM" id="MobiDB-lite"/>
    </source>
</evidence>
<dbReference type="Proteomes" id="UP000602510">
    <property type="component" value="Unassembled WGS sequence"/>
</dbReference>
<dbReference type="AlphaFoldDB" id="A0A833WL55"/>
<accession>A0A833WL55</accession>